<dbReference type="PANTHER" id="PTHR13680:SF5">
    <property type="entry name" value="CDGSH IRON-SULFUR DOMAIN-CONTAINING PROTEIN 1"/>
    <property type="match status" value="1"/>
</dbReference>
<name>A0AAD7ZU06_DIPPU</name>
<keyword evidence="6 10" id="KW-1133">Transmembrane helix</keyword>
<evidence type="ECO:0000256" key="10">
    <source>
        <dbReference type="RuleBase" id="RU369084"/>
    </source>
</evidence>
<evidence type="ECO:0000256" key="4">
    <source>
        <dbReference type="ARBA" id="ARBA00022714"/>
    </source>
</evidence>
<organism evidence="12 13">
    <name type="scientific">Diploptera punctata</name>
    <name type="common">Pacific beetle cockroach</name>
    <dbReference type="NCBI Taxonomy" id="6984"/>
    <lineage>
        <taxon>Eukaryota</taxon>
        <taxon>Metazoa</taxon>
        <taxon>Ecdysozoa</taxon>
        <taxon>Arthropoda</taxon>
        <taxon>Hexapoda</taxon>
        <taxon>Insecta</taxon>
        <taxon>Pterygota</taxon>
        <taxon>Neoptera</taxon>
        <taxon>Polyneoptera</taxon>
        <taxon>Dictyoptera</taxon>
        <taxon>Blattodea</taxon>
        <taxon>Blaberoidea</taxon>
        <taxon>Blaberidae</taxon>
        <taxon>Diplopterinae</taxon>
        <taxon>Diploptera</taxon>
    </lineage>
</organism>
<evidence type="ECO:0000256" key="8">
    <source>
        <dbReference type="ARBA" id="ARBA00023014"/>
    </source>
</evidence>
<comment type="subcellular location">
    <subcellularLocation>
        <location evidence="1 10">Endoplasmic reticulum membrane</location>
        <topology evidence="1 10">Single-pass membrane protein</topology>
    </subcellularLocation>
</comment>
<comment type="similarity">
    <text evidence="2 10">Belongs to the CISD protein family. CISD2 subfamily.</text>
</comment>
<evidence type="ECO:0000313" key="12">
    <source>
        <dbReference type="EMBL" id="KAJ9586653.1"/>
    </source>
</evidence>
<dbReference type="Gene3D" id="3.40.5.90">
    <property type="entry name" value="CDGSH iron-sulfur domain, mitoNEET-type"/>
    <property type="match status" value="1"/>
</dbReference>
<keyword evidence="5 10" id="KW-0479">Metal-binding</keyword>
<dbReference type="GO" id="GO:0010506">
    <property type="term" value="P:regulation of autophagy"/>
    <property type="evidence" value="ECO:0007669"/>
    <property type="project" value="UniProtKB-UniRule"/>
</dbReference>
<dbReference type="Proteomes" id="UP001233999">
    <property type="component" value="Unassembled WGS sequence"/>
</dbReference>
<keyword evidence="7 10" id="KW-0408">Iron</keyword>
<comment type="cofactor">
    <cofactor evidence="10">
        <name>[2Fe-2S] cluster</name>
        <dbReference type="ChEBI" id="CHEBI:190135"/>
    </cofactor>
    <text evidence="10">Binds 1 [2Fe-2S] cluster.</text>
</comment>
<reference evidence="12" key="2">
    <citation type="submission" date="2023-05" db="EMBL/GenBank/DDBJ databases">
        <authorList>
            <person name="Fouks B."/>
        </authorList>
    </citation>
    <scope>NUCLEOTIDE SEQUENCE</scope>
    <source>
        <strain evidence="12">Stay&amp;Tobe</strain>
        <tissue evidence="12">Testes</tissue>
    </source>
</reference>
<keyword evidence="13" id="KW-1185">Reference proteome</keyword>
<keyword evidence="10" id="KW-0256">Endoplasmic reticulum</keyword>
<evidence type="ECO:0000259" key="11">
    <source>
        <dbReference type="SMART" id="SM00704"/>
    </source>
</evidence>
<dbReference type="Pfam" id="PF09360">
    <property type="entry name" value="zf-CDGSH"/>
    <property type="match status" value="1"/>
</dbReference>
<dbReference type="GO" id="GO:0046872">
    <property type="term" value="F:metal ion binding"/>
    <property type="evidence" value="ECO:0007669"/>
    <property type="project" value="UniProtKB-UniRule"/>
</dbReference>
<evidence type="ECO:0000256" key="7">
    <source>
        <dbReference type="ARBA" id="ARBA00023004"/>
    </source>
</evidence>
<dbReference type="PANTHER" id="PTHR13680">
    <property type="entry name" value="CDGSH IRON-SULFUR DOMAIN-CONTAINING PROTEIN 1"/>
    <property type="match status" value="1"/>
</dbReference>
<evidence type="ECO:0000313" key="13">
    <source>
        <dbReference type="Proteomes" id="UP001233999"/>
    </source>
</evidence>
<dbReference type="GO" id="GO:0051537">
    <property type="term" value="F:2 iron, 2 sulfur cluster binding"/>
    <property type="evidence" value="ECO:0007669"/>
    <property type="project" value="UniProtKB-UniRule"/>
</dbReference>
<dbReference type="InterPro" id="IPR018967">
    <property type="entry name" value="FeS-contain_CDGSH-typ"/>
</dbReference>
<dbReference type="EMBL" id="JASPKZ010006855">
    <property type="protein sequence ID" value="KAJ9586653.1"/>
    <property type="molecule type" value="Genomic_DNA"/>
</dbReference>
<dbReference type="InterPro" id="IPR045131">
    <property type="entry name" value="CISD1/2"/>
</dbReference>
<evidence type="ECO:0000256" key="1">
    <source>
        <dbReference type="ARBA" id="ARBA00004389"/>
    </source>
</evidence>
<evidence type="ECO:0000256" key="6">
    <source>
        <dbReference type="ARBA" id="ARBA00022989"/>
    </source>
</evidence>
<accession>A0AAD7ZU06</accession>
<keyword evidence="9 10" id="KW-0472">Membrane</keyword>
<comment type="caution">
    <text evidence="12">The sequence shown here is derived from an EMBL/GenBank/DDBJ whole genome shotgun (WGS) entry which is preliminary data.</text>
</comment>
<dbReference type="InterPro" id="IPR042216">
    <property type="entry name" value="MitoNEET_CISD"/>
</dbReference>
<dbReference type="GO" id="GO:0005789">
    <property type="term" value="C:endoplasmic reticulum membrane"/>
    <property type="evidence" value="ECO:0007669"/>
    <property type="project" value="UniProtKB-SubCell"/>
</dbReference>
<dbReference type="InterPro" id="IPR019610">
    <property type="entry name" value="FeS-contain_mitoNEET_N"/>
</dbReference>
<sequence length="134" mass="14980">MEPISQLIRVSLPNYLSSLPIPDSIGGWFKLGVRDWASLIPFGAAVAGLTYMSYRAFCPKAREQIIKKINVNPDIKKDVPKVVDSFDVEDIAEKASFCRCWRSKKFPYCDGAHGAYNKETGDNVGPLVIKRQSK</sequence>
<feature type="transmembrane region" description="Helical" evidence="10">
    <location>
        <begin position="36"/>
        <end position="54"/>
    </location>
</feature>
<proteinExistence type="inferred from homology"/>
<dbReference type="FunFam" id="3.40.5.90:FF:000001">
    <property type="entry name" value="CDGSH iron-sulfur domain-containing protein 1"/>
    <property type="match status" value="1"/>
</dbReference>
<evidence type="ECO:0000256" key="9">
    <source>
        <dbReference type="ARBA" id="ARBA00023136"/>
    </source>
</evidence>
<evidence type="ECO:0000256" key="5">
    <source>
        <dbReference type="ARBA" id="ARBA00022723"/>
    </source>
</evidence>
<dbReference type="Pfam" id="PF10660">
    <property type="entry name" value="MitoNEET_N"/>
    <property type="match status" value="1"/>
</dbReference>
<gene>
    <name evidence="12" type="ORF">L9F63_019755</name>
</gene>
<evidence type="ECO:0000256" key="2">
    <source>
        <dbReference type="ARBA" id="ARBA00008624"/>
    </source>
</evidence>
<reference evidence="12" key="1">
    <citation type="journal article" date="2023" name="IScience">
        <title>Live-bearing cockroach genome reveals convergent evolutionary mechanisms linked to viviparity in insects and beyond.</title>
        <authorList>
            <person name="Fouks B."/>
            <person name="Harrison M.C."/>
            <person name="Mikhailova A.A."/>
            <person name="Marchal E."/>
            <person name="English S."/>
            <person name="Carruthers M."/>
            <person name="Jennings E.C."/>
            <person name="Chiamaka E.L."/>
            <person name="Frigard R.A."/>
            <person name="Pippel M."/>
            <person name="Attardo G.M."/>
            <person name="Benoit J.B."/>
            <person name="Bornberg-Bauer E."/>
            <person name="Tobe S.S."/>
        </authorList>
    </citation>
    <scope>NUCLEOTIDE SEQUENCE</scope>
    <source>
        <strain evidence="12">Stay&amp;Tobe</strain>
    </source>
</reference>
<feature type="domain" description="Iron-binding zinc finger CDGSH type" evidence="11">
    <location>
        <begin position="81"/>
        <end position="119"/>
    </location>
</feature>
<dbReference type="GO" id="GO:0005741">
    <property type="term" value="C:mitochondrial outer membrane"/>
    <property type="evidence" value="ECO:0007669"/>
    <property type="project" value="TreeGrafter"/>
</dbReference>
<evidence type="ECO:0000256" key="3">
    <source>
        <dbReference type="ARBA" id="ARBA00022692"/>
    </source>
</evidence>
<keyword evidence="8 10" id="KW-0411">Iron-sulfur</keyword>
<keyword evidence="4 10" id="KW-0001">2Fe-2S</keyword>
<protein>
    <recommendedName>
        <fullName evidence="10">CDGSH iron-sulfur domain-containing protein 2 homologue</fullName>
    </recommendedName>
</protein>
<dbReference type="AlphaFoldDB" id="A0AAD7ZU06"/>
<dbReference type="SMART" id="SM00704">
    <property type="entry name" value="ZnF_CDGSH"/>
    <property type="match status" value="1"/>
</dbReference>
<keyword evidence="3 10" id="KW-0812">Transmembrane</keyword>